<dbReference type="GO" id="GO:0000156">
    <property type="term" value="F:phosphorelay response regulator activity"/>
    <property type="evidence" value="ECO:0007669"/>
    <property type="project" value="TreeGrafter"/>
</dbReference>
<dbReference type="Pfam" id="PF00072">
    <property type="entry name" value="Response_reg"/>
    <property type="match status" value="1"/>
</dbReference>
<feature type="modified residue" description="4-aspartylphosphate" evidence="6">
    <location>
        <position position="50"/>
    </location>
</feature>
<evidence type="ECO:0000256" key="2">
    <source>
        <dbReference type="ARBA" id="ARBA00023012"/>
    </source>
</evidence>
<keyword evidence="4 7" id="KW-0238">DNA-binding</keyword>
<sequence length="221" mass="25443">MHISIIDDEKILANKILKKIQNSGYAASAFHGYQDFMRHGDASSELYIIDISLWDGTGFDIIRWLRKNQHSRVPIIIISGYGDTQNVIYWLELGADDYLTKPFIPDVLIARIKAILRRPRELVNNPVVRYKDVTFNTVTKETKIGSNSVYLTKNESLIVETFLSNQKKIVTRERLISNVWGWHHLSDVSDNTINVTLSNIRKKLSGNFMPKTVYNQGYILE</sequence>
<dbReference type="InterPro" id="IPR039420">
    <property type="entry name" value="WalR-like"/>
</dbReference>
<dbReference type="CDD" id="cd00383">
    <property type="entry name" value="trans_reg_C"/>
    <property type="match status" value="1"/>
</dbReference>
<dbReference type="Gene3D" id="3.40.50.2300">
    <property type="match status" value="1"/>
</dbReference>
<dbReference type="Gene3D" id="1.10.10.10">
    <property type="entry name" value="Winged helix-like DNA-binding domain superfamily/Winged helix DNA-binding domain"/>
    <property type="match status" value="1"/>
</dbReference>
<accession>K1XIY5</accession>
<evidence type="ECO:0000256" key="6">
    <source>
        <dbReference type="PROSITE-ProRule" id="PRU00169"/>
    </source>
</evidence>
<name>K1XIY5_9BACT</name>
<dbReference type="InterPro" id="IPR016032">
    <property type="entry name" value="Sig_transdc_resp-reg_C-effctor"/>
</dbReference>
<protein>
    <submittedName>
        <fullName evidence="10">DNA-binding response regulator VanRB</fullName>
    </submittedName>
</protein>
<dbReference type="EMBL" id="AMFJ01034090">
    <property type="protein sequence ID" value="EKD30325.1"/>
    <property type="molecule type" value="Genomic_DNA"/>
</dbReference>
<keyword evidence="1 6" id="KW-0597">Phosphoprotein</keyword>
<organism evidence="10">
    <name type="scientific">uncultured bacterium</name>
    <name type="common">gcode 4</name>
    <dbReference type="NCBI Taxonomy" id="1234023"/>
    <lineage>
        <taxon>Bacteria</taxon>
        <taxon>environmental samples</taxon>
    </lineage>
</organism>
<evidence type="ECO:0000256" key="3">
    <source>
        <dbReference type="ARBA" id="ARBA00023015"/>
    </source>
</evidence>
<dbReference type="SUPFAM" id="SSF46894">
    <property type="entry name" value="C-terminal effector domain of the bipartite response regulators"/>
    <property type="match status" value="1"/>
</dbReference>
<dbReference type="Pfam" id="PF00486">
    <property type="entry name" value="Trans_reg_C"/>
    <property type="match status" value="1"/>
</dbReference>
<evidence type="ECO:0000256" key="1">
    <source>
        <dbReference type="ARBA" id="ARBA00022553"/>
    </source>
</evidence>
<dbReference type="PROSITE" id="PS50110">
    <property type="entry name" value="RESPONSE_REGULATORY"/>
    <property type="match status" value="1"/>
</dbReference>
<keyword evidence="3" id="KW-0805">Transcription regulation</keyword>
<feature type="domain" description="Response regulatory" evidence="8">
    <location>
        <begin position="2"/>
        <end position="116"/>
    </location>
</feature>
<dbReference type="GO" id="GO:0006355">
    <property type="term" value="P:regulation of DNA-templated transcription"/>
    <property type="evidence" value="ECO:0007669"/>
    <property type="project" value="InterPro"/>
</dbReference>
<dbReference type="SMART" id="SM00448">
    <property type="entry name" value="REC"/>
    <property type="match status" value="1"/>
</dbReference>
<evidence type="ECO:0000256" key="4">
    <source>
        <dbReference type="ARBA" id="ARBA00023125"/>
    </source>
</evidence>
<evidence type="ECO:0000313" key="10">
    <source>
        <dbReference type="EMBL" id="EKD30325.1"/>
    </source>
</evidence>
<keyword evidence="5" id="KW-0804">Transcription</keyword>
<dbReference type="AlphaFoldDB" id="K1XIY5"/>
<feature type="DNA-binding region" description="OmpR/PhoB-type" evidence="7">
    <location>
        <begin position="125"/>
        <end position="221"/>
    </location>
</feature>
<dbReference type="SMART" id="SM00862">
    <property type="entry name" value="Trans_reg_C"/>
    <property type="match status" value="1"/>
</dbReference>
<dbReference type="Gene3D" id="6.10.250.690">
    <property type="match status" value="1"/>
</dbReference>
<dbReference type="InterPro" id="IPR011006">
    <property type="entry name" value="CheY-like_superfamily"/>
</dbReference>
<dbReference type="PROSITE" id="PS51755">
    <property type="entry name" value="OMPR_PHOB"/>
    <property type="match status" value="1"/>
</dbReference>
<evidence type="ECO:0000259" key="8">
    <source>
        <dbReference type="PROSITE" id="PS50110"/>
    </source>
</evidence>
<keyword evidence="2" id="KW-0902">Two-component regulatory system</keyword>
<evidence type="ECO:0000259" key="9">
    <source>
        <dbReference type="PROSITE" id="PS51755"/>
    </source>
</evidence>
<dbReference type="PANTHER" id="PTHR48111:SF22">
    <property type="entry name" value="REGULATOR OF RPOS"/>
    <property type="match status" value="1"/>
</dbReference>
<gene>
    <name evidence="10" type="ORF">ACD_78C00090G0005</name>
</gene>
<dbReference type="GO" id="GO:0000976">
    <property type="term" value="F:transcription cis-regulatory region binding"/>
    <property type="evidence" value="ECO:0007669"/>
    <property type="project" value="TreeGrafter"/>
</dbReference>
<dbReference type="InterPro" id="IPR001867">
    <property type="entry name" value="OmpR/PhoB-type_DNA-bd"/>
</dbReference>
<dbReference type="PANTHER" id="PTHR48111">
    <property type="entry name" value="REGULATOR OF RPOS"/>
    <property type="match status" value="1"/>
</dbReference>
<feature type="domain" description="OmpR/PhoB-type" evidence="9">
    <location>
        <begin position="125"/>
        <end position="221"/>
    </location>
</feature>
<comment type="caution">
    <text evidence="10">The sequence shown here is derived from an EMBL/GenBank/DDBJ whole genome shotgun (WGS) entry which is preliminary data.</text>
</comment>
<dbReference type="GO" id="GO:0005829">
    <property type="term" value="C:cytosol"/>
    <property type="evidence" value="ECO:0007669"/>
    <property type="project" value="TreeGrafter"/>
</dbReference>
<reference evidence="10" key="1">
    <citation type="journal article" date="2012" name="Science">
        <title>Fermentation, hydrogen, and sulfur metabolism in multiple uncultivated bacterial phyla.</title>
        <authorList>
            <person name="Wrighton K.C."/>
            <person name="Thomas B.C."/>
            <person name="Sharon I."/>
            <person name="Miller C.S."/>
            <person name="Castelle C.J."/>
            <person name="VerBerkmoes N.C."/>
            <person name="Wilkins M.J."/>
            <person name="Hettich R.L."/>
            <person name="Lipton M.S."/>
            <person name="Williams K.H."/>
            <person name="Long P.E."/>
            <person name="Banfield J.F."/>
        </authorList>
    </citation>
    <scope>NUCLEOTIDE SEQUENCE [LARGE SCALE GENOMIC DNA]</scope>
</reference>
<evidence type="ECO:0000256" key="7">
    <source>
        <dbReference type="PROSITE-ProRule" id="PRU01091"/>
    </source>
</evidence>
<dbReference type="GO" id="GO:0032993">
    <property type="term" value="C:protein-DNA complex"/>
    <property type="evidence" value="ECO:0007669"/>
    <property type="project" value="TreeGrafter"/>
</dbReference>
<evidence type="ECO:0000256" key="5">
    <source>
        <dbReference type="ARBA" id="ARBA00023163"/>
    </source>
</evidence>
<proteinExistence type="predicted"/>
<dbReference type="InterPro" id="IPR001789">
    <property type="entry name" value="Sig_transdc_resp-reg_receiver"/>
</dbReference>
<dbReference type="InterPro" id="IPR036388">
    <property type="entry name" value="WH-like_DNA-bd_sf"/>
</dbReference>
<dbReference type="SUPFAM" id="SSF52172">
    <property type="entry name" value="CheY-like"/>
    <property type="match status" value="1"/>
</dbReference>